<dbReference type="Proteomes" id="UP001596132">
    <property type="component" value="Unassembled WGS sequence"/>
</dbReference>
<feature type="signal peptide" evidence="10">
    <location>
        <begin position="1"/>
        <end position="23"/>
    </location>
</feature>
<name>A0ABW0YD08_9GAMM</name>
<sequence>MKKSICYTMVAAALALGATNSMAAEGTTTADVLATAAKNIDFFGYFRAGVAGGADGSMENNIGGDSFEKNKIGRIGNEFDNYAEIGFGTELYNENDRSVYVQTMFNMWDGDTNSNADDSPFGWENMNMQLRNFMGQGETAWAGIRQYKSNYYIDMTDHYYWGQTTVGAGVEDIKVGPGNLSLAVLHRDLDGVIHNPSIDSEEGALEGTLIDAMNYEILYDNLPVWDKGTLAMGYRFLHADPTDAQIDNPELGEHDYADGHAFLVELKQEIGESGYNRTVLQYYLDGSALQGVQFGAADVLNGEVKDGSGFAIRNFGAIPLSADWDFTHVLTYAEADSVEQWNGDEGDGSSMAVNAGVVYHWSDITRTYLDVGYFQDDKSVNSIDYDRSGSKVTLAQALSFGRGEPELRVYTSYLDSDNSNWDDTTHSFEGHNSDDTWAVGAMVNVWW</sequence>
<keyword evidence="10" id="KW-0732">Signal</keyword>
<keyword evidence="6" id="KW-0406">Ion transport</keyword>
<evidence type="ECO:0000256" key="10">
    <source>
        <dbReference type="SAM" id="SignalP"/>
    </source>
</evidence>
<dbReference type="SUPFAM" id="SSF56935">
    <property type="entry name" value="Porins"/>
    <property type="match status" value="1"/>
</dbReference>
<keyword evidence="8" id="KW-0472">Membrane</keyword>
<evidence type="ECO:0000256" key="5">
    <source>
        <dbReference type="ARBA" id="ARBA00022692"/>
    </source>
</evidence>
<dbReference type="InterPro" id="IPR050286">
    <property type="entry name" value="G_neg_Bact_CarbUptk_Porin"/>
</dbReference>
<dbReference type="Gene3D" id="2.40.170.10">
    <property type="entry name" value="Porin, LamB type"/>
    <property type="match status" value="1"/>
</dbReference>
<evidence type="ECO:0000256" key="9">
    <source>
        <dbReference type="ARBA" id="ARBA00023237"/>
    </source>
</evidence>
<organism evidence="11 12">
    <name type="scientific">Aeromonas eucrenophila</name>
    <dbReference type="NCBI Taxonomy" id="649"/>
    <lineage>
        <taxon>Bacteria</taxon>
        <taxon>Pseudomonadati</taxon>
        <taxon>Pseudomonadota</taxon>
        <taxon>Gammaproteobacteria</taxon>
        <taxon>Aeromonadales</taxon>
        <taxon>Aeromonadaceae</taxon>
        <taxon>Aeromonas</taxon>
    </lineage>
</organism>
<dbReference type="InterPro" id="IPR036998">
    <property type="entry name" value="Porin_LamB_sf"/>
</dbReference>
<dbReference type="PANTHER" id="PTHR38762">
    <property type="entry name" value="CRYPTIC OUTER MEMBRANE PORIN BGLH-RELATED"/>
    <property type="match status" value="1"/>
</dbReference>
<protein>
    <submittedName>
        <fullName evidence="11">Carbohydrate porin</fullName>
    </submittedName>
</protein>
<reference evidence="12" key="1">
    <citation type="journal article" date="2019" name="Int. J. Syst. Evol. Microbiol.">
        <title>The Global Catalogue of Microorganisms (GCM) 10K type strain sequencing project: providing services to taxonomists for standard genome sequencing and annotation.</title>
        <authorList>
            <consortium name="The Broad Institute Genomics Platform"/>
            <consortium name="The Broad Institute Genome Sequencing Center for Infectious Disease"/>
            <person name="Wu L."/>
            <person name="Ma J."/>
        </authorList>
    </citation>
    <scope>NUCLEOTIDE SEQUENCE [LARGE SCALE GENOMIC DNA]</scope>
    <source>
        <strain evidence="12">KCTC 15012</strain>
    </source>
</reference>
<evidence type="ECO:0000256" key="3">
    <source>
        <dbReference type="ARBA" id="ARBA00022448"/>
    </source>
</evidence>
<dbReference type="RefSeq" id="WP_042640466.1">
    <property type="nucleotide sequence ID" value="NZ_CDDF01000005.1"/>
</dbReference>
<comment type="similarity">
    <text evidence="2">Belongs to the porin LamB (TC 1.B.3) family.</text>
</comment>
<dbReference type="InterPro" id="IPR003192">
    <property type="entry name" value="Porin_LamB"/>
</dbReference>
<dbReference type="Pfam" id="PF02264">
    <property type="entry name" value="LamB"/>
    <property type="match status" value="1"/>
</dbReference>
<gene>
    <name evidence="11" type="ORF">ACFPVW_15825</name>
</gene>
<evidence type="ECO:0000256" key="4">
    <source>
        <dbReference type="ARBA" id="ARBA00022452"/>
    </source>
</evidence>
<evidence type="ECO:0000256" key="6">
    <source>
        <dbReference type="ARBA" id="ARBA00023065"/>
    </source>
</evidence>
<proteinExistence type="inferred from homology"/>
<evidence type="ECO:0000256" key="1">
    <source>
        <dbReference type="ARBA" id="ARBA00004571"/>
    </source>
</evidence>
<feature type="chain" id="PRO_5046046291" evidence="10">
    <location>
        <begin position="24"/>
        <end position="447"/>
    </location>
</feature>
<keyword evidence="12" id="KW-1185">Reference proteome</keyword>
<keyword evidence="9" id="KW-0998">Cell outer membrane</keyword>
<keyword evidence="5" id="KW-0812">Transmembrane</keyword>
<comment type="subcellular location">
    <subcellularLocation>
        <location evidence="1">Cell outer membrane</location>
        <topology evidence="1">Multi-pass membrane protein</topology>
    </subcellularLocation>
</comment>
<evidence type="ECO:0000256" key="8">
    <source>
        <dbReference type="ARBA" id="ARBA00023136"/>
    </source>
</evidence>
<evidence type="ECO:0000256" key="7">
    <source>
        <dbReference type="ARBA" id="ARBA00023114"/>
    </source>
</evidence>
<dbReference type="PANTHER" id="PTHR38762:SF1">
    <property type="entry name" value="CRYPTIC OUTER MEMBRANE PORIN BGLH-RELATED"/>
    <property type="match status" value="1"/>
</dbReference>
<evidence type="ECO:0000313" key="12">
    <source>
        <dbReference type="Proteomes" id="UP001596132"/>
    </source>
</evidence>
<comment type="caution">
    <text evidence="11">The sequence shown here is derived from an EMBL/GenBank/DDBJ whole genome shotgun (WGS) entry which is preliminary data.</text>
</comment>
<keyword evidence="4" id="KW-1134">Transmembrane beta strand</keyword>
<accession>A0ABW0YD08</accession>
<keyword evidence="3" id="KW-0813">Transport</keyword>
<keyword evidence="7" id="KW-0626">Porin</keyword>
<evidence type="ECO:0000256" key="2">
    <source>
        <dbReference type="ARBA" id="ARBA00007055"/>
    </source>
</evidence>
<dbReference type="EMBL" id="JBHSPP010000016">
    <property type="protein sequence ID" value="MFC5707485.1"/>
    <property type="molecule type" value="Genomic_DNA"/>
</dbReference>
<evidence type="ECO:0000313" key="11">
    <source>
        <dbReference type="EMBL" id="MFC5707485.1"/>
    </source>
</evidence>